<evidence type="ECO:0000313" key="6">
    <source>
        <dbReference type="Proteomes" id="UP000004198"/>
    </source>
</evidence>
<feature type="domain" description="4Fe-4S ferredoxin-type" evidence="4">
    <location>
        <begin position="207"/>
        <end position="236"/>
    </location>
</feature>
<dbReference type="InterPro" id="IPR047964">
    <property type="entry name" value="EFR1-like"/>
</dbReference>
<dbReference type="AlphaFoldDB" id="C6PSQ0"/>
<protein>
    <submittedName>
        <fullName evidence="5">4Fe-4S ferredoxin iron-sulfur binding domain protein</fullName>
    </submittedName>
</protein>
<dbReference type="OrthoDB" id="9794954at2"/>
<evidence type="ECO:0000313" key="5">
    <source>
        <dbReference type="EMBL" id="EET87729.1"/>
    </source>
</evidence>
<dbReference type="PROSITE" id="PS00198">
    <property type="entry name" value="4FE4S_FER_1"/>
    <property type="match status" value="1"/>
</dbReference>
<comment type="caution">
    <text evidence="5">The sequence shown here is derived from an EMBL/GenBank/DDBJ whole genome shotgun (WGS) entry which is preliminary data.</text>
</comment>
<dbReference type="NCBIfam" id="NF038196">
    <property type="entry name" value="ferrodoxin_EFR1"/>
    <property type="match status" value="1"/>
</dbReference>
<accession>C6PSQ0</accession>
<dbReference type="PROSITE" id="PS51379">
    <property type="entry name" value="4FE4S_FER_2"/>
    <property type="match status" value="2"/>
</dbReference>
<dbReference type="GO" id="GO:0046872">
    <property type="term" value="F:metal ion binding"/>
    <property type="evidence" value="ECO:0007669"/>
    <property type="project" value="UniProtKB-KW"/>
</dbReference>
<dbReference type="GO" id="GO:0051536">
    <property type="term" value="F:iron-sulfur cluster binding"/>
    <property type="evidence" value="ECO:0007669"/>
    <property type="project" value="UniProtKB-KW"/>
</dbReference>
<dbReference type="Gene3D" id="3.30.70.20">
    <property type="match status" value="1"/>
</dbReference>
<sequence>MKASIIEFSPSGNTNHVSEVIKAALEQNNINVQLVNITGNEKYFSTNNKRNFLQETFEEHDILFIGSPVYAHHLQYHVKELIENLPKPMNGYSEIAIPFITYGGISSGIALDEAGILLRKSGRKVPFGMKVSSSHCMTRAFMKEEFNKNQPESKLTSTIDELVKRIKSSDLDFLTDNSKHLKYQNIGTYLKANIIFKEKVWHEKRYPKITIDQNKCMKCGKCTKVCSVCHLQQNSTKSIIKNMNSDCIHCFNCVLECPTKAITLVGDLEKAKGFMEKMINKAIESPATCLYPNLK</sequence>
<dbReference type="SUPFAM" id="SSF54862">
    <property type="entry name" value="4Fe-4S ferredoxins"/>
    <property type="match status" value="1"/>
</dbReference>
<organism evidence="5 6">
    <name type="scientific">Clostridium carboxidivorans P7</name>
    <dbReference type="NCBI Taxonomy" id="536227"/>
    <lineage>
        <taxon>Bacteria</taxon>
        <taxon>Bacillati</taxon>
        <taxon>Bacillota</taxon>
        <taxon>Clostridia</taxon>
        <taxon>Eubacteriales</taxon>
        <taxon>Clostridiaceae</taxon>
        <taxon>Clostridium</taxon>
    </lineage>
</organism>
<dbReference type="InterPro" id="IPR029039">
    <property type="entry name" value="Flavoprotein-like_sf"/>
</dbReference>
<evidence type="ECO:0000256" key="2">
    <source>
        <dbReference type="ARBA" id="ARBA00023004"/>
    </source>
</evidence>
<gene>
    <name evidence="5" type="ORF">CcarbDRAFT_1817</name>
</gene>
<dbReference type="RefSeq" id="WP_007060702.1">
    <property type="nucleotide sequence ID" value="NZ_ACVI01000024.1"/>
</dbReference>
<dbReference type="eggNOG" id="COG1146">
    <property type="taxonomic scope" value="Bacteria"/>
</dbReference>
<dbReference type="Pfam" id="PF13237">
    <property type="entry name" value="Fer4_10"/>
    <property type="match status" value="1"/>
</dbReference>
<dbReference type="STRING" id="536227.Ccar_12540"/>
<dbReference type="KEGG" id="cck:Ccar_12540"/>
<dbReference type="InterPro" id="IPR017900">
    <property type="entry name" value="4Fe4S_Fe_S_CS"/>
</dbReference>
<feature type="domain" description="4Fe-4S ferredoxin-type" evidence="4">
    <location>
        <begin position="237"/>
        <end position="267"/>
    </location>
</feature>
<dbReference type="InterPro" id="IPR017896">
    <property type="entry name" value="4Fe4S_Fe-S-bd"/>
</dbReference>
<keyword evidence="6" id="KW-1185">Reference proteome</keyword>
<keyword evidence="2" id="KW-0408">Iron</keyword>
<keyword evidence="1" id="KW-0479">Metal-binding</keyword>
<dbReference type="EMBL" id="ACVI01000024">
    <property type="protein sequence ID" value="EET87729.1"/>
    <property type="molecule type" value="Genomic_DNA"/>
</dbReference>
<evidence type="ECO:0000256" key="3">
    <source>
        <dbReference type="ARBA" id="ARBA00023014"/>
    </source>
</evidence>
<dbReference type="Gene3D" id="3.40.50.360">
    <property type="match status" value="1"/>
</dbReference>
<proteinExistence type="predicted"/>
<keyword evidence="3" id="KW-0411">Iron-sulfur</keyword>
<evidence type="ECO:0000256" key="1">
    <source>
        <dbReference type="ARBA" id="ARBA00022723"/>
    </source>
</evidence>
<name>C6PSQ0_9CLOT</name>
<dbReference type="PATRIC" id="fig|536227.13.peg.2627"/>
<reference evidence="5 6" key="1">
    <citation type="submission" date="2009-06" db="EMBL/GenBank/DDBJ databases">
        <title>The draft genome of Clostridium carboxidivorans P7.</title>
        <authorList>
            <consortium name="US DOE Joint Genome Institute (JGI-PGF)"/>
            <person name="Lucas S."/>
            <person name="Copeland A."/>
            <person name="Lapidus A."/>
            <person name="Glavina del Rio T."/>
            <person name="Tice H."/>
            <person name="Bruce D."/>
            <person name="Goodwin L."/>
            <person name="Pitluck S."/>
            <person name="Larimer F."/>
            <person name="Land M.L."/>
            <person name="Hauser L."/>
            <person name="Hemme C.L."/>
        </authorList>
    </citation>
    <scope>NUCLEOTIDE SEQUENCE [LARGE SCALE GENOMIC DNA]</scope>
    <source>
        <strain evidence="5 6">P7</strain>
    </source>
</reference>
<dbReference type="SUPFAM" id="SSF52218">
    <property type="entry name" value="Flavoproteins"/>
    <property type="match status" value="1"/>
</dbReference>
<dbReference type="Proteomes" id="UP000004198">
    <property type="component" value="Unassembled WGS sequence"/>
</dbReference>
<evidence type="ECO:0000259" key="4">
    <source>
        <dbReference type="PROSITE" id="PS51379"/>
    </source>
</evidence>